<reference evidence="6" key="1">
    <citation type="submission" date="2020-11" db="EMBL/GenBank/DDBJ databases">
        <title>Genome seq and assembly of Planobacterium sp.</title>
        <authorList>
            <person name="Chhetri G."/>
        </authorList>
    </citation>
    <scope>NUCLEOTIDE SEQUENCE</scope>
    <source>
        <strain evidence="6">GCR5</strain>
    </source>
</reference>
<comment type="similarity">
    <text evidence="2 4">Belongs to the pyridoxal phosphate-binding protein YggS/PROSC family.</text>
</comment>
<dbReference type="InterPro" id="IPR011078">
    <property type="entry name" value="PyrdxlP_homeostasis"/>
</dbReference>
<evidence type="ECO:0000313" key="7">
    <source>
        <dbReference type="Proteomes" id="UP000694480"/>
    </source>
</evidence>
<dbReference type="InterPro" id="IPR001608">
    <property type="entry name" value="Ala_racemase_N"/>
</dbReference>
<dbReference type="FunFam" id="3.20.20.10:FF:000018">
    <property type="entry name" value="Pyridoxal phosphate homeostasis protein"/>
    <property type="match status" value="1"/>
</dbReference>
<dbReference type="InterPro" id="IPR029066">
    <property type="entry name" value="PLP-binding_barrel"/>
</dbReference>
<dbReference type="CDD" id="cd00635">
    <property type="entry name" value="PLPDE_III_YBL036c_like"/>
    <property type="match status" value="1"/>
</dbReference>
<dbReference type="PIRSF" id="PIRSF004848">
    <property type="entry name" value="YBL036c_PLPDEIII"/>
    <property type="match status" value="1"/>
</dbReference>
<dbReference type="Gene3D" id="3.20.20.10">
    <property type="entry name" value="Alanine racemase"/>
    <property type="match status" value="1"/>
</dbReference>
<sequence>MSLKENYERILQSLPSHVQLVAVSKTHPAQSIQSLYDLGHRVFAENKVQELLLKKEQLPSDIKWHLIGHLQTNKVKQIIGFISLIESVDSEKLLDEINRQAEKIGRQVPLLLQVRIAQEETKFGLEISETKELFQRIVQGEFPHIVLKGLMGMASFTTDLEQVSSEFALLKNLYDQLSRIQPLELLSMGMSSDYALAIERGSTSVRIGSALFGERHYTN</sequence>
<gene>
    <name evidence="6" type="ORF">IC612_06130</name>
</gene>
<keyword evidence="7" id="KW-1185">Reference proteome</keyword>
<comment type="caution">
    <text evidence="6">The sequence shown here is derived from an EMBL/GenBank/DDBJ whole genome shotgun (WGS) entry which is preliminary data.</text>
</comment>
<dbReference type="GO" id="GO:0030170">
    <property type="term" value="F:pyridoxal phosphate binding"/>
    <property type="evidence" value="ECO:0007669"/>
    <property type="project" value="UniProtKB-UniRule"/>
</dbReference>
<name>A0A930YVX9_9FLAO</name>
<proteinExistence type="inferred from homology"/>
<feature type="modified residue" description="N6-(pyridoxal phosphate)lysine" evidence="2 3">
    <location>
        <position position="25"/>
    </location>
</feature>
<evidence type="ECO:0000313" key="6">
    <source>
        <dbReference type="EMBL" id="MBF5027374.1"/>
    </source>
</evidence>
<dbReference type="AlphaFoldDB" id="A0A930YVX9"/>
<dbReference type="Pfam" id="PF01168">
    <property type="entry name" value="Ala_racemase_N"/>
    <property type="match status" value="1"/>
</dbReference>
<dbReference type="NCBIfam" id="TIGR00044">
    <property type="entry name" value="YggS family pyridoxal phosphate-dependent enzyme"/>
    <property type="match status" value="1"/>
</dbReference>
<feature type="domain" description="Alanine racemase N-terminal" evidence="5">
    <location>
        <begin position="3"/>
        <end position="215"/>
    </location>
</feature>
<dbReference type="SUPFAM" id="SSF51419">
    <property type="entry name" value="PLP-binding barrel"/>
    <property type="match status" value="1"/>
</dbReference>
<dbReference type="PANTHER" id="PTHR10146:SF14">
    <property type="entry name" value="PYRIDOXAL PHOSPHATE HOMEOSTASIS PROTEIN"/>
    <property type="match status" value="1"/>
</dbReference>
<comment type="function">
    <text evidence="2">Pyridoxal 5'-phosphate (PLP)-binding protein, which is involved in PLP homeostasis.</text>
</comment>
<comment type="cofactor">
    <cofactor evidence="3">
        <name>pyridoxal 5'-phosphate</name>
        <dbReference type="ChEBI" id="CHEBI:597326"/>
    </cofactor>
</comment>
<evidence type="ECO:0000256" key="3">
    <source>
        <dbReference type="PIRSR" id="PIRSR004848-1"/>
    </source>
</evidence>
<dbReference type="PANTHER" id="PTHR10146">
    <property type="entry name" value="PROLINE SYNTHETASE CO-TRANSCRIBED BACTERIAL HOMOLOG PROTEIN"/>
    <property type="match status" value="1"/>
</dbReference>
<accession>A0A930YVX9</accession>
<organism evidence="6 7">
    <name type="scientific">Planobacterium oryzisoli</name>
    <dbReference type="NCBI Taxonomy" id="2771435"/>
    <lineage>
        <taxon>Bacteria</taxon>
        <taxon>Pseudomonadati</taxon>
        <taxon>Bacteroidota</taxon>
        <taxon>Flavobacteriia</taxon>
        <taxon>Flavobacteriales</taxon>
        <taxon>Weeksellaceae</taxon>
        <taxon>Chryseobacterium group</taxon>
        <taxon>Chryseobacterium</taxon>
    </lineage>
</organism>
<dbReference type="RefSeq" id="WP_194739305.1">
    <property type="nucleotide sequence ID" value="NZ_JADKYY010000006.1"/>
</dbReference>
<dbReference type="HAMAP" id="MF_02087">
    <property type="entry name" value="PLP_homeostasis"/>
    <property type="match status" value="1"/>
</dbReference>
<protein>
    <recommendedName>
        <fullName evidence="2">Pyridoxal phosphate homeostasis protein</fullName>
        <shortName evidence="2">PLP homeostasis protein</shortName>
    </recommendedName>
</protein>
<evidence type="ECO:0000256" key="2">
    <source>
        <dbReference type="HAMAP-Rule" id="MF_02087"/>
    </source>
</evidence>
<dbReference type="EMBL" id="JADKYY010000006">
    <property type="protein sequence ID" value="MBF5027374.1"/>
    <property type="molecule type" value="Genomic_DNA"/>
</dbReference>
<keyword evidence="1 2" id="KW-0663">Pyridoxal phosphate</keyword>
<evidence type="ECO:0000259" key="5">
    <source>
        <dbReference type="Pfam" id="PF01168"/>
    </source>
</evidence>
<evidence type="ECO:0000256" key="1">
    <source>
        <dbReference type="ARBA" id="ARBA00022898"/>
    </source>
</evidence>
<dbReference type="Proteomes" id="UP000694480">
    <property type="component" value="Unassembled WGS sequence"/>
</dbReference>
<evidence type="ECO:0000256" key="4">
    <source>
        <dbReference type="RuleBase" id="RU004514"/>
    </source>
</evidence>